<accession>A0A1A9W7S7</accession>
<proteinExistence type="predicted"/>
<evidence type="ECO:0000313" key="3">
    <source>
        <dbReference type="Proteomes" id="UP000091820"/>
    </source>
</evidence>
<reference evidence="2" key="2">
    <citation type="submission" date="2020-05" db="UniProtKB">
        <authorList>
            <consortium name="EnsemblMetazoa"/>
        </authorList>
    </citation>
    <scope>IDENTIFICATION</scope>
    <source>
        <strain evidence="2">IAEA</strain>
    </source>
</reference>
<name>A0A1A9W7S7_9MUSC</name>
<dbReference type="AlphaFoldDB" id="A0A1A9W7S7"/>
<sequence length="261" mass="27894">MFQHGTDCNGANGSKDVMELPLANEMHCICGFSTANGNKMAHHLAACGHKSAYPSLEAAQENTVKRNMLDMLGLVKRDGEQGNENDISDGNQQHEESGSVQADLSVAAVDESNVTETLQPPPEPMDTDATALAEAAPIQFGQMDAAPQQHVTATAAAAAATSQHYTHIVDNSSHLQTGHAHAQYHLGFGQAEVAGHTLNAADIDMPLIGELADPNPPPTPQFLGEVHTPMFDAVAAAEQQHYHQLMQQQHLQQHPHHHGAQ</sequence>
<dbReference type="Proteomes" id="UP000091820">
    <property type="component" value="Unassembled WGS sequence"/>
</dbReference>
<reference evidence="3" key="1">
    <citation type="submission" date="2014-03" db="EMBL/GenBank/DDBJ databases">
        <authorList>
            <person name="Aksoy S."/>
            <person name="Warren W."/>
            <person name="Wilson R.K."/>
        </authorList>
    </citation>
    <scope>NUCLEOTIDE SEQUENCE [LARGE SCALE GENOMIC DNA]</scope>
    <source>
        <strain evidence="3">IAEA</strain>
    </source>
</reference>
<evidence type="ECO:0000256" key="1">
    <source>
        <dbReference type="SAM" id="MobiDB-lite"/>
    </source>
</evidence>
<dbReference type="VEuPathDB" id="VectorBase:GBRI009266"/>
<evidence type="ECO:0000313" key="2">
    <source>
        <dbReference type="EnsemblMetazoa" id="GBRI009266-PA"/>
    </source>
</evidence>
<protein>
    <submittedName>
        <fullName evidence="2">Uncharacterized protein</fullName>
    </submittedName>
</protein>
<feature type="region of interest" description="Disordered" evidence="1">
    <location>
        <begin position="79"/>
        <end position="101"/>
    </location>
</feature>
<dbReference type="EnsemblMetazoa" id="GBRI009266-RA">
    <property type="protein sequence ID" value="GBRI009266-PA"/>
    <property type="gene ID" value="GBRI009266"/>
</dbReference>
<organism evidence="2 3">
    <name type="scientific">Glossina brevipalpis</name>
    <dbReference type="NCBI Taxonomy" id="37001"/>
    <lineage>
        <taxon>Eukaryota</taxon>
        <taxon>Metazoa</taxon>
        <taxon>Ecdysozoa</taxon>
        <taxon>Arthropoda</taxon>
        <taxon>Hexapoda</taxon>
        <taxon>Insecta</taxon>
        <taxon>Pterygota</taxon>
        <taxon>Neoptera</taxon>
        <taxon>Endopterygota</taxon>
        <taxon>Diptera</taxon>
        <taxon>Brachycera</taxon>
        <taxon>Muscomorpha</taxon>
        <taxon>Hippoboscoidea</taxon>
        <taxon>Glossinidae</taxon>
        <taxon>Glossina</taxon>
    </lineage>
</organism>
<keyword evidence="3" id="KW-1185">Reference proteome</keyword>
<dbReference type="STRING" id="37001.A0A1A9W7S7"/>